<dbReference type="PANTHER" id="PTHR30055:SF243">
    <property type="entry name" value="HTH-TYPE TRANSCRIPTIONAL REGULATOR RV1816"/>
    <property type="match status" value="1"/>
</dbReference>
<dbReference type="SUPFAM" id="SSF48498">
    <property type="entry name" value="Tetracyclin repressor-like, C-terminal domain"/>
    <property type="match status" value="1"/>
</dbReference>
<keyword evidence="2 4" id="KW-0238">DNA-binding</keyword>
<sequence length="238" mass="25132">MASERASTPRDRYREQTRGEIKAIALRQLAEGGAQAVALTRIAKEVGLSGPALYRYFAGRDDLLSSLIRDAYDDAAAAVGRAGARLPGSPRAGLHALADAYLGWAAAEPQRYLLIQGSPVPGYSAPPDTLDRARAVMGPFTEVFARGEPRDAVRPVVAETAEWLRTDESAAAWIRDRTGLSSGDDRAATALAGTVLAWSALHGTVSLAVTGQYAGMGHRTETLLRAQTDALADAFGLG</sequence>
<feature type="DNA-binding region" description="H-T-H motif" evidence="4">
    <location>
        <begin position="38"/>
        <end position="57"/>
    </location>
</feature>
<evidence type="ECO:0000259" key="5">
    <source>
        <dbReference type="PROSITE" id="PS50977"/>
    </source>
</evidence>
<protein>
    <submittedName>
        <fullName evidence="6">TetR/AcrR family transcriptional regulator</fullName>
    </submittedName>
</protein>
<gene>
    <name evidence="6" type="ORF">GCU69_10050</name>
</gene>
<keyword evidence="1" id="KW-0805">Transcription regulation</keyword>
<evidence type="ECO:0000256" key="2">
    <source>
        <dbReference type="ARBA" id="ARBA00023125"/>
    </source>
</evidence>
<proteinExistence type="predicted"/>
<keyword evidence="7" id="KW-1185">Reference proteome</keyword>
<dbReference type="InterPro" id="IPR050109">
    <property type="entry name" value="HTH-type_TetR-like_transc_reg"/>
</dbReference>
<dbReference type="PANTHER" id="PTHR30055">
    <property type="entry name" value="HTH-TYPE TRANSCRIPTIONAL REGULATOR RUTR"/>
    <property type="match status" value="1"/>
</dbReference>
<dbReference type="Pfam" id="PF13305">
    <property type="entry name" value="TetR_C_33"/>
    <property type="match status" value="1"/>
</dbReference>
<dbReference type="InterPro" id="IPR001647">
    <property type="entry name" value="HTH_TetR"/>
</dbReference>
<dbReference type="EMBL" id="WHPN01000242">
    <property type="protein sequence ID" value="KAF4409238.1"/>
    <property type="molecule type" value="Genomic_DNA"/>
</dbReference>
<evidence type="ECO:0000256" key="4">
    <source>
        <dbReference type="PROSITE-ProRule" id="PRU00335"/>
    </source>
</evidence>
<evidence type="ECO:0000256" key="3">
    <source>
        <dbReference type="ARBA" id="ARBA00023163"/>
    </source>
</evidence>
<evidence type="ECO:0000313" key="7">
    <source>
        <dbReference type="Proteomes" id="UP000621266"/>
    </source>
</evidence>
<organism evidence="6 7">
    <name type="scientific">Streptomyces lycii</name>
    <dbReference type="NCBI Taxonomy" id="2654337"/>
    <lineage>
        <taxon>Bacteria</taxon>
        <taxon>Bacillati</taxon>
        <taxon>Actinomycetota</taxon>
        <taxon>Actinomycetes</taxon>
        <taxon>Kitasatosporales</taxon>
        <taxon>Streptomycetaceae</taxon>
        <taxon>Streptomyces</taxon>
    </lineage>
</organism>
<accession>A0ABQ7FPS7</accession>
<dbReference type="InterPro" id="IPR036271">
    <property type="entry name" value="Tet_transcr_reg_TetR-rel_C_sf"/>
</dbReference>
<evidence type="ECO:0000256" key="1">
    <source>
        <dbReference type="ARBA" id="ARBA00023015"/>
    </source>
</evidence>
<dbReference type="SUPFAM" id="SSF46689">
    <property type="entry name" value="Homeodomain-like"/>
    <property type="match status" value="1"/>
</dbReference>
<dbReference type="RefSeq" id="WP_098752807.1">
    <property type="nucleotide sequence ID" value="NZ_WHPN01000242.1"/>
</dbReference>
<dbReference type="Gene3D" id="1.10.357.10">
    <property type="entry name" value="Tetracycline Repressor, domain 2"/>
    <property type="match status" value="1"/>
</dbReference>
<keyword evidence="3" id="KW-0804">Transcription</keyword>
<dbReference type="InterPro" id="IPR009057">
    <property type="entry name" value="Homeodomain-like_sf"/>
</dbReference>
<name>A0ABQ7FPS7_9ACTN</name>
<evidence type="ECO:0000313" key="6">
    <source>
        <dbReference type="EMBL" id="KAF4409238.1"/>
    </source>
</evidence>
<reference evidence="6 7" key="1">
    <citation type="submission" date="2019-10" db="EMBL/GenBank/DDBJ databases">
        <title>Streptomyces tenebrisbrunneis sp.nov., an endogenous actinomycete isolated from of Lycium ruthenicum.</title>
        <authorList>
            <person name="Ma L."/>
        </authorList>
    </citation>
    <scope>NUCLEOTIDE SEQUENCE [LARGE SCALE GENOMIC DNA]</scope>
    <source>
        <strain evidence="6 7">TRM 66187</strain>
    </source>
</reference>
<dbReference type="PROSITE" id="PS50977">
    <property type="entry name" value="HTH_TETR_2"/>
    <property type="match status" value="1"/>
</dbReference>
<comment type="caution">
    <text evidence="6">The sequence shown here is derived from an EMBL/GenBank/DDBJ whole genome shotgun (WGS) entry which is preliminary data.</text>
</comment>
<dbReference type="InterPro" id="IPR025996">
    <property type="entry name" value="MT1864/Rv1816-like_C"/>
</dbReference>
<dbReference type="Proteomes" id="UP000621266">
    <property type="component" value="Unassembled WGS sequence"/>
</dbReference>
<feature type="domain" description="HTH tetR-type" evidence="5">
    <location>
        <begin position="15"/>
        <end position="75"/>
    </location>
</feature>
<dbReference type="Pfam" id="PF00440">
    <property type="entry name" value="TetR_N"/>
    <property type="match status" value="1"/>
</dbReference>